<name>A0A873WTS9_9CAUD</name>
<organism evidence="1 2">
    <name type="scientific">Burkholderia phage Mica</name>
    <dbReference type="NCBI Taxonomy" id="2767579"/>
    <lineage>
        <taxon>Viruses</taxon>
        <taxon>Duplodnaviria</taxon>
        <taxon>Heunggongvirae</taxon>
        <taxon>Uroviricota</taxon>
        <taxon>Caudoviricetes</taxon>
        <taxon>Micavirus</taxon>
        <taxon>Micavirus Mica</taxon>
    </lineage>
</organism>
<protein>
    <submittedName>
        <fullName evidence="1">Tail tube protein</fullName>
    </submittedName>
</protein>
<reference evidence="1" key="1">
    <citation type="submission" date="2020-07" db="EMBL/GenBank/DDBJ databases">
        <title>Complete genome sequence of Burkholderia cenocepacia myophage Mica.</title>
        <authorList>
            <person name="Garcia J.A."/>
            <person name="Yao G.W."/>
            <person name="Guadalupe Vizoso-Pinto M."/>
            <person name="Gonzalez C."/>
            <person name="Liu M.L."/>
            <person name="Gill J."/>
        </authorList>
    </citation>
    <scope>NUCLEOTIDE SEQUENCE</scope>
</reference>
<sequence>MAARDVLKNLTLWVDGRGYAGQVQEVDPPKLTLKTEDFMGGGMVAPVKVTMGLEALESSFSLIAYDKDVLALFGVVEGSVVPLTIRGALESFDGTVTPVVMNMRGKITVQDPGTWKPGDVPSLKHTLALNYYKLQHGQTVVTEIDVENMIANINGTDTLTAFRAALGL</sequence>
<evidence type="ECO:0000313" key="1">
    <source>
        <dbReference type="EMBL" id="QPB08634.1"/>
    </source>
</evidence>
<dbReference type="EMBL" id="MT701586">
    <property type="protein sequence ID" value="QPB08634.1"/>
    <property type="molecule type" value="Genomic_DNA"/>
</dbReference>
<gene>
    <name evidence="1" type="ORF">CPT_Mica_021</name>
</gene>
<dbReference type="InterPro" id="IPR006498">
    <property type="entry name" value="Tail_tube"/>
</dbReference>
<dbReference type="Proteomes" id="UP000663491">
    <property type="component" value="Segment"/>
</dbReference>
<proteinExistence type="predicted"/>
<evidence type="ECO:0000313" key="2">
    <source>
        <dbReference type="Proteomes" id="UP000663491"/>
    </source>
</evidence>
<accession>A0A873WTS9</accession>
<keyword evidence="2" id="KW-1185">Reference proteome</keyword>
<dbReference type="NCBIfam" id="TIGR01611">
    <property type="entry name" value="tail_tube"/>
    <property type="match status" value="1"/>
</dbReference>
<dbReference type="Pfam" id="PF04985">
    <property type="entry name" value="Phage_tube"/>
    <property type="match status" value="1"/>
</dbReference>